<comment type="caution">
    <text evidence="2">The sequence shown here is derived from an EMBL/GenBank/DDBJ whole genome shotgun (WGS) entry which is preliminary data.</text>
</comment>
<feature type="compositionally biased region" description="Basic and acidic residues" evidence="1">
    <location>
        <begin position="92"/>
        <end position="103"/>
    </location>
</feature>
<organism evidence="2 3">
    <name type="scientific">Pleurodeles waltl</name>
    <name type="common">Iberian ribbed newt</name>
    <dbReference type="NCBI Taxonomy" id="8319"/>
    <lineage>
        <taxon>Eukaryota</taxon>
        <taxon>Metazoa</taxon>
        <taxon>Chordata</taxon>
        <taxon>Craniata</taxon>
        <taxon>Vertebrata</taxon>
        <taxon>Euteleostomi</taxon>
        <taxon>Amphibia</taxon>
        <taxon>Batrachia</taxon>
        <taxon>Caudata</taxon>
        <taxon>Salamandroidea</taxon>
        <taxon>Salamandridae</taxon>
        <taxon>Pleurodelinae</taxon>
        <taxon>Pleurodeles</taxon>
    </lineage>
</organism>
<keyword evidence="3" id="KW-1185">Reference proteome</keyword>
<name>A0AAV7KP70_PLEWA</name>
<protein>
    <submittedName>
        <fullName evidence="2">Uncharacterized protein</fullName>
    </submittedName>
</protein>
<gene>
    <name evidence="2" type="ORF">NDU88_000009</name>
</gene>
<sequence>MKGLGTQRRLLPPMPGTDGGAEVMSPIRCWCWLCCRQPGSAMGVHEPQEAEPGIYRHSLLVLALPPLTRKWTSAARLPLPPPAVSNPSEELINTKRGEGKKQE</sequence>
<dbReference type="EMBL" id="JANPWB010000016">
    <property type="protein sequence ID" value="KAJ1079772.1"/>
    <property type="molecule type" value="Genomic_DNA"/>
</dbReference>
<accession>A0AAV7KP70</accession>
<proteinExistence type="predicted"/>
<dbReference type="AlphaFoldDB" id="A0AAV7KP70"/>
<feature type="region of interest" description="Disordered" evidence="1">
    <location>
        <begin position="77"/>
        <end position="103"/>
    </location>
</feature>
<evidence type="ECO:0000313" key="2">
    <source>
        <dbReference type="EMBL" id="KAJ1079772.1"/>
    </source>
</evidence>
<reference evidence="2" key="1">
    <citation type="journal article" date="2022" name="bioRxiv">
        <title>Sequencing and chromosome-scale assembly of the giantPleurodeles waltlgenome.</title>
        <authorList>
            <person name="Brown T."/>
            <person name="Elewa A."/>
            <person name="Iarovenko S."/>
            <person name="Subramanian E."/>
            <person name="Araus A.J."/>
            <person name="Petzold A."/>
            <person name="Susuki M."/>
            <person name="Suzuki K.-i.T."/>
            <person name="Hayashi T."/>
            <person name="Toyoda A."/>
            <person name="Oliveira C."/>
            <person name="Osipova E."/>
            <person name="Leigh N.D."/>
            <person name="Simon A."/>
            <person name="Yun M.H."/>
        </authorList>
    </citation>
    <scope>NUCLEOTIDE SEQUENCE</scope>
    <source>
        <strain evidence="2">20211129_DDA</strain>
        <tissue evidence="2">Liver</tissue>
    </source>
</reference>
<evidence type="ECO:0000256" key="1">
    <source>
        <dbReference type="SAM" id="MobiDB-lite"/>
    </source>
</evidence>
<dbReference type="Proteomes" id="UP001066276">
    <property type="component" value="Chromosome 12"/>
</dbReference>
<evidence type="ECO:0000313" key="3">
    <source>
        <dbReference type="Proteomes" id="UP001066276"/>
    </source>
</evidence>